<feature type="transmembrane region" description="Helical" evidence="1">
    <location>
        <begin position="164"/>
        <end position="188"/>
    </location>
</feature>
<name>A0AAW1KXQ3_SAPOF</name>
<gene>
    <name evidence="4" type="ORF">RND81_05G043900</name>
</gene>
<protein>
    <recommendedName>
        <fullName evidence="3">DUF7953 domain-containing protein</fullName>
    </recommendedName>
</protein>
<dbReference type="PANTHER" id="PTHR33780:SF3">
    <property type="entry name" value="EXPRESSED PROTEIN"/>
    <property type="match status" value="1"/>
</dbReference>
<accession>A0AAW1KXQ3</accession>
<reference evidence="4" key="1">
    <citation type="submission" date="2024-03" db="EMBL/GenBank/DDBJ databases">
        <title>WGS assembly of Saponaria officinalis var. Norfolk2.</title>
        <authorList>
            <person name="Jenkins J."/>
            <person name="Shu S."/>
            <person name="Grimwood J."/>
            <person name="Barry K."/>
            <person name="Goodstein D."/>
            <person name="Schmutz J."/>
            <person name="Leebens-Mack J."/>
            <person name="Osbourn A."/>
        </authorList>
    </citation>
    <scope>NUCLEOTIDE SEQUENCE [LARGE SCALE GENOMIC DNA]</scope>
    <source>
        <strain evidence="4">JIC</strain>
    </source>
</reference>
<keyword evidence="1" id="KW-1133">Transmembrane helix</keyword>
<keyword evidence="5" id="KW-1185">Reference proteome</keyword>
<evidence type="ECO:0000313" key="5">
    <source>
        <dbReference type="Proteomes" id="UP001443914"/>
    </source>
</evidence>
<dbReference type="InterPro" id="IPR057713">
    <property type="entry name" value="DUF7953"/>
</dbReference>
<feature type="domain" description="DUF7953" evidence="3">
    <location>
        <begin position="30"/>
        <end position="143"/>
    </location>
</feature>
<feature type="signal peptide" evidence="2">
    <location>
        <begin position="1"/>
        <end position="29"/>
    </location>
</feature>
<evidence type="ECO:0000256" key="2">
    <source>
        <dbReference type="SAM" id="SignalP"/>
    </source>
</evidence>
<dbReference type="Proteomes" id="UP001443914">
    <property type="component" value="Unassembled WGS sequence"/>
</dbReference>
<feature type="chain" id="PRO_5043968338" description="DUF7953 domain-containing protein" evidence="2">
    <location>
        <begin position="30"/>
        <end position="223"/>
    </location>
</feature>
<proteinExistence type="predicted"/>
<comment type="caution">
    <text evidence="4">The sequence shown here is derived from an EMBL/GenBank/DDBJ whole genome shotgun (WGS) entry which is preliminary data.</text>
</comment>
<dbReference type="EMBL" id="JBDFQZ010000005">
    <property type="protein sequence ID" value="KAK9724041.1"/>
    <property type="molecule type" value="Genomic_DNA"/>
</dbReference>
<evidence type="ECO:0000256" key="1">
    <source>
        <dbReference type="SAM" id="Phobius"/>
    </source>
</evidence>
<organism evidence="4 5">
    <name type="scientific">Saponaria officinalis</name>
    <name type="common">Common soapwort</name>
    <name type="synonym">Lychnis saponaria</name>
    <dbReference type="NCBI Taxonomy" id="3572"/>
    <lineage>
        <taxon>Eukaryota</taxon>
        <taxon>Viridiplantae</taxon>
        <taxon>Streptophyta</taxon>
        <taxon>Embryophyta</taxon>
        <taxon>Tracheophyta</taxon>
        <taxon>Spermatophyta</taxon>
        <taxon>Magnoliopsida</taxon>
        <taxon>eudicotyledons</taxon>
        <taxon>Gunneridae</taxon>
        <taxon>Pentapetalae</taxon>
        <taxon>Caryophyllales</taxon>
        <taxon>Caryophyllaceae</taxon>
        <taxon>Caryophylleae</taxon>
        <taxon>Saponaria</taxon>
    </lineage>
</organism>
<keyword evidence="2" id="KW-0732">Signal</keyword>
<keyword evidence="1" id="KW-0472">Membrane</keyword>
<sequence>MLCSMNFGLSAFTFFLWILLSSFPGTVTAANVTLDSIHLDTTHEWIGTPTVYFQCKGENKTELPDVKKKNVVYTFQGEESWQPLTDFPSKKCKRCGLYEMDSFPWTHADVFHEWEFCPSDFASADAKYTLVEEKQFNATFSCPACVDLAADPHAASPDRGKTGLSVVVVILISGTVTVIVITGFVGGYRYWQKRKRQQEQLRFMRLFEEHDDIDDELGLGDEL</sequence>
<dbReference type="PANTHER" id="PTHR33780">
    <property type="entry name" value="EXPRESSED PROTEIN"/>
    <property type="match status" value="1"/>
</dbReference>
<dbReference type="AlphaFoldDB" id="A0AAW1KXQ3"/>
<keyword evidence="1" id="KW-0812">Transmembrane</keyword>
<dbReference type="Pfam" id="PF25829">
    <property type="entry name" value="DUF7953"/>
    <property type="match status" value="1"/>
</dbReference>
<evidence type="ECO:0000259" key="3">
    <source>
        <dbReference type="Pfam" id="PF25829"/>
    </source>
</evidence>
<evidence type="ECO:0000313" key="4">
    <source>
        <dbReference type="EMBL" id="KAK9724041.1"/>
    </source>
</evidence>